<evidence type="ECO:0000313" key="5">
    <source>
        <dbReference type="EMBL" id="MQY27297.1"/>
    </source>
</evidence>
<keyword evidence="3" id="KW-1133">Transmembrane helix</keyword>
<evidence type="ECO:0000256" key="3">
    <source>
        <dbReference type="SAM" id="Phobius"/>
    </source>
</evidence>
<dbReference type="PANTHER" id="PTHR33495:SF13">
    <property type="entry name" value="ANTI-SIGMA-F FACTOR ANTAGONIST RSFB"/>
    <property type="match status" value="1"/>
</dbReference>
<evidence type="ECO:0000313" key="6">
    <source>
        <dbReference type="Proteomes" id="UP000431401"/>
    </source>
</evidence>
<evidence type="ECO:0000256" key="1">
    <source>
        <dbReference type="ARBA" id="ARBA00009013"/>
    </source>
</evidence>
<evidence type="ECO:0000259" key="4">
    <source>
        <dbReference type="PROSITE" id="PS50801"/>
    </source>
</evidence>
<dbReference type="Gene3D" id="3.30.750.24">
    <property type="entry name" value="STAS domain"/>
    <property type="match status" value="1"/>
</dbReference>
<name>A0A7K0DNN5_9NOCA</name>
<dbReference type="Pfam" id="PF01740">
    <property type="entry name" value="STAS"/>
    <property type="match status" value="1"/>
</dbReference>
<dbReference type="CDD" id="cd07043">
    <property type="entry name" value="STAS_anti-anti-sigma_factors"/>
    <property type="match status" value="1"/>
</dbReference>
<dbReference type="SUPFAM" id="SSF52091">
    <property type="entry name" value="SpoIIaa-like"/>
    <property type="match status" value="1"/>
</dbReference>
<comment type="caution">
    <text evidence="5">The sequence shown here is derived from an EMBL/GenBank/DDBJ whole genome shotgun (WGS) entry which is preliminary data.</text>
</comment>
<dbReference type="RefSeq" id="WP_319942998.1">
    <property type="nucleotide sequence ID" value="NZ_WEGI01000006.1"/>
</dbReference>
<keyword evidence="3" id="KW-0812">Transmembrane</keyword>
<reference evidence="5 6" key="1">
    <citation type="submission" date="2019-10" db="EMBL/GenBank/DDBJ databases">
        <title>Nocardia macrotermitis sp. nov. and Nocardia aurantia sp. nov., isolated from the gut of fungus growing-termite Macrotermes natalensis.</title>
        <authorList>
            <person name="Benndorf R."/>
            <person name="Schwitalla J."/>
            <person name="Martin K."/>
            <person name="De Beer W."/>
            <person name="Kaster A.-K."/>
            <person name="Vollmers J."/>
            <person name="Poulsen M."/>
            <person name="Beemelmanns C."/>
        </authorList>
    </citation>
    <scope>NUCLEOTIDE SEQUENCE [LARGE SCALE GENOMIC DNA]</scope>
    <source>
        <strain evidence="5 6">RB56</strain>
    </source>
</reference>
<dbReference type="InterPro" id="IPR002645">
    <property type="entry name" value="STAS_dom"/>
</dbReference>
<keyword evidence="6" id="KW-1185">Reference proteome</keyword>
<dbReference type="GO" id="GO:0043856">
    <property type="term" value="F:anti-sigma factor antagonist activity"/>
    <property type="evidence" value="ECO:0007669"/>
    <property type="project" value="InterPro"/>
</dbReference>
<organism evidence="5 6">
    <name type="scientific">Nocardia aurantia</name>
    <dbReference type="NCBI Taxonomy" id="2585199"/>
    <lineage>
        <taxon>Bacteria</taxon>
        <taxon>Bacillati</taxon>
        <taxon>Actinomycetota</taxon>
        <taxon>Actinomycetes</taxon>
        <taxon>Mycobacteriales</taxon>
        <taxon>Nocardiaceae</taxon>
        <taxon>Nocardia</taxon>
    </lineage>
</organism>
<dbReference type="AlphaFoldDB" id="A0A7K0DNN5"/>
<protein>
    <recommendedName>
        <fullName evidence="2">Anti-sigma factor antagonist</fullName>
    </recommendedName>
</protein>
<gene>
    <name evidence="5" type="primary">rsfB_2</name>
    <name evidence="5" type="ORF">NRB56_28800</name>
</gene>
<feature type="transmembrane region" description="Helical" evidence="3">
    <location>
        <begin position="51"/>
        <end position="72"/>
    </location>
</feature>
<dbReference type="Proteomes" id="UP000431401">
    <property type="component" value="Unassembled WGS sequence"/>
</dbReference>
<sequence length="120" mass="12386">MHDGEVPQLLTVSEHHYGGIVVVAAVGEIDITSAAVLSSALEAVTPAADALVVDLSAVGFMGSVGFTVLLAAAENRGPRQLRVVVSPQVRRPLEMMGLDQVLDLYHSLDLALGDGPSATA</sequence>
<accession>A0A7K0DNN5</accession>
<dbReference type="PROSITE" id="PS50801">
    <property type="entry name" value="STAS"/>
    <property type="match status" value="1"/>
</dbReference>
<dbReference type="InterPro" id="IPR036513">
    <property type="entry name" value="STAS_dom_sf"/>
</dbReference>
<feature type="domain" description="STAS" evidence="4">
    <location>
        <begin position="10"/>
        <end position="115"/>
    </location>
</feature>
<dbReference type="EMBL" id="WEGI01000006">
    <property type="protein sequence ID" value="MQY27297.1"/>
    <property type="molecule type" value="Genomic_DNA"/>
</dbReference>
<dbReference type="InterPro" id="IPR003658">
    <property type="entry name" value="Anti-sigma_ant"/>
</dbReference>
<dbReference type="NCBIfam" id="TIGR00377">
    <property type="entry name" value="ant_ant_sig"/>
    <property type="match status" value="1"/>
</dbReference>
<proteinExistence type="inferred from homology"/>
<evidence type="ECO:0000256" key="2">
    <source>
        <dbReference type="RuleBase" id="RU003749"/>
    </source>
</evidence>
<keyword evidence="3" id="KW-0472">Membrane</keyword>
<comment type="similarity">
    <text evidence="1 2">Belongs to the anti-sigma-factor antagonist family.</text>
</comment>
<dbReference type="PANTHER" id="PTHR33495">
    <property type="entry name" value="ANTI-SIGMA FACTOR ANTAGONIST TM_1081-RELATED-RELATED"/>
    <property type="match status" value="1"/>
</dbReference>